<dbReference type="PANTHER" id="PTHR10509">
    <property type="entry name" value="O-METHYLTRANSFERASE-RELATED"/>
    <property type="match status" value="1"/>
</dbReference>
<dbReference type="Pfam" id="PF01596">
    <property type="entry name" value="Methyltransf_3"/>
    <property type="match status" value="1"/>
</dbReference>
<keyword evidence="1" id="KW-0489">Methyltransferase</keyword>
<evidence type="ECO:0000256" key="1">
    <source>
        <dbReference type="ARBA" id="ARBA00022603"/>
    </source>
</evidence>
<dbReference type="EMBL" id="JAQHXR010000002">
    <property type="protein sequence ID" value="MDA3969135.1"/>
    <property type="molecule type" value="Genomic_DNA"/>
</dbReference>
<protein>
    <recommendedName>
        <fullName evidence="6">Methyltransferase</fullName>
    </recommendedName>
</protein>
<comment type="caution">
    <text evidence="4">The sequence shown here is derived from an EMBL/GenBank/DDBJ whole genome shotgun (WGS) entry which is preliminary data.</text>
</comment>
<evidence type="ECO:0008006" key="6">
    <source>
        <dbReference type="Google" id="ProtNLM"/>
    </source>
</evidence>
<keyword evidence="3" id="KW-0949">S-adenosyl-L-methionine</keyword>
<dbReference type="RefSeq" id="WP_271021434.1">
    <property type="nucleotide sequence ID" value="NZ_JAQHXR010000002.1"/>
</dbReference>
<dbReference type="Gene3D" id="3.40.50.150">
    <property type="entry name" value="Vaccinia Virus protein VP39"/>
    <property type="match status" value="1"/>
</dbReference>
<dbReference type="InterPro" id="IPR002935">
    <property type="entry name" value="SAM_O-MeTrfase"/>
</dbReference>
<dbReference type="SUPFAM" id="SSF53335">
    <property type="entry name" value="S-adenosyl-L-methionine-dependent methyltransferases"/>
    <property type="match status" value="1"/>
</dbReference>
<evidence type="ECO:0000313" key="4">
    <source>
        <dbReference type="EMBL" id="MDA3969135.1"/>
    </source>
</evidence>
<reference evidence="4 5" key="1">
    <citation type="submission" date="2023-01" db="EMBL/GenBank/DDBJ databases">
        <title>Description of Helicobacter ibis sp. nov. isolated from faecal droppings of black-faced ibis (Theristicus melanopis).</title>
        <authorList>
            <person name="Lopez-Cantillo M."/>
            <person name="Vidal-Veuthey B."/>
            <person name="Mella A."/>
            <person name="De La Haba R."/>
            <person name="Collado L."/>
        </authorList>
    </citation>
    <scope>NUCLEOTIDE SEQUENCE [LARGE SCALE GENOMIC DNA]</scope>
    <source>
        <strain evidence="4 5">A82</strain>
    </source>
</reference>
<accession>A0ABT4VEM9</accession>
<sequence length="155" mass="17611">MQYKMSDRIIPNQEPFLEYYKEDRESLNDRIFATCLKYSKIDNRDSSFKFHKDFPEQQYMGTDPIVRKFQSILISQIQAKKVLEIGTFVGMGTINLAKSVGESGSVTTIEKFSEFANIAKENFKQAGLDNITLLEGNAFEIIQDLTSERGGGGFI</sequence>
<evidence type="ECO:0000256" key="3">
    <source>
        <dbReference type="ARBA" id="ARBA00022691"/>
    </source>
</evidence>
<evidence type="ECO:0000313" key="5">
    <source>
        <dbReference type="Proteomes" id="UP001210261"/>
    </source>
</evidence>
<dbReference type="Proteomes" id="UP001210261">
    <property type="component" value="Unassembled WGS sequence"/>
</dbReference>
<evidence type="ECO:0000256" key="2">
    <source>
        <dbReference type="ARBA" id="ARBA00022679"/>
    </source>
</evidence>
<gene>
    <name evidence="4" type="ORF">PF021_05530</name>
</gene>
<dbReference type="PANTHER" id="PTHR10509:SF14">
    <property type="entry name" value="CAFFEOYL-COA O-METHYLTRANSFERASE 3-RELATED"/>
    <property type="match status" value="1"/>
</dbReference>
<dbReference type="InterPro" id="IPR029063">
    <property type="entry name" value="SAM-dependent_MTases_sf"/>
</dbReference>
<keyword evidence="5" id="KW-1185">Reference proteome</keyword>
<proteinExistence type="predicted"/>
<dbReference type="CDD" id="cd02440">
    <property type="entry name" value="AdoMet_MTases"/>
    <property type="match status" value="1"/>
</dbReference>
<dbReference type="PROSITE" id="PS51682">
    <property type="entry name" value="SAM_OMT_I"/>
    <property type="match status" value="1"/>
</dbReference>
<organism evidence="4 5">
    <name type="scientific">Helicobacter ibis</name>
    <dbReference type="NCBI Taxonomy" id="2962633"/>
    <lineage>
        <taxon>Bacteria</taxon>
        <taxon>Pseudomonadati</taxon>
        <taxon>Campylobacterota</taxon>
        <taxon>Epsilonproteobacteria</taxon>
        <taxon>Campylobacterales</taxon>
        <taxon>Helicobacteraceae</taxon>
        <taxon>Helicobacter</taxon>
    </lineage>
</organism>
<name>A0ABT4VEM9_9HELI</name>
<dbReference type="InterPro" id="IPR050362">
    <property type="entry name" value="Cation-dep_OMT"/>
</dbReference>
<keyword evidence="2" id="KW-0808">Transferase</keyword>